<dbReference type="STRING" id="105231.A0A0U9HII1"/>
<dbReference type="InterPro" id="IPR018253">
    <property type="entry name" value="DnaJ_domain_CS"/>
</dbReference>
<dbReference type="GO" id="GO:0051082">
    <property type="term" value="F:unfolded protein binding"/>
    <property type="evidence" value="ECO:0007669"/>
    <property type="project" value="InterPro"/>
</dbReference>
<dbReference type="PRINTS" id="PR00625">
    <property type="entry name" value="JDOMAIN"/>
</dbReference>
<dbReference type="Pfam" id="PF01556">
    <property type="entry name" value="DnaJ_C"/>
    <property type="match status" value="1"/>
</dbReference>
<evidence type="ECO:0000259" key="3">
    <source>
        <dbReference type="PROSITE" id="PS50076"/>
    </source>
</evidence>
<dbReference type="PANTHER" id="PTHR44298:SF1">
    <property type="entry name" value="DNAJ HOMOLOG SUBFAMILY B MEMBER 11"/>
    <property type="match status" value="1"/>
</dbReference>
<dbReference type="Proteomes" id="UP000054558">
    <property type="component" value="Unassembled WGS sequence"/>
</dbReference>
<sequence length="347" mass="38834">MHLIRASLAALACLLLLANEVYAGRNYYDTLQVSKHASDAQIKSAYRKLALKYHPDKNPTEEAHKKFQEIGHAYEVLADKEKKQIYDKYGEEGLKQHGQGGGGGGGFPNDIFSQFFGGGFGFGGQEDEEEKIPKGDTVVVHLQATLEDLYMGSSYKVYREKAVYKPAPGKRKCNCKSKVITKQIGPGMFQQFPQQTCEECPNVKLDREGEYINVDVEKGMKEGQEIVFFEEGEPIMDGEAGDLKFLIKTRPHKTFRREGDDLHMQVTISLVDALVGFEKDITHLDGHKVAVGFKGVTKPGEVRKVKEEGMPAYESNRKGDLYVTFTVAFPPSLTDAQKKVIRDNFTH</sequence>
<keyword evidence="4" id="KW-0346">Stress response</keyword>
<keyword evidence="5" id="KW-1185">Reference proteome</keyword>
<dbReference type="PROSITE" id="PS50076">
    <property type="entry name" value="DNAJ_2"/>
    <property type="match status" value="1"/>
</dbReference>
<dbReference type="Gene3D" id="1.10.287.110">
    <property type="entry name" value="DnaJ domain"/>
    <property type="match status" value="1"/>
</dbReference>
<evidence type="ECO:0000256" key="2">
    <source>
        <dbReference type="SAM" id="SignalP"/>
    </source>
</evidence>
<dbReference type="OMA" id="KWHEDGD"/>
<dbReference type="SUPFAM" id="SSF49493">
    <property type="entry name" value="HSP40/DnaJ peptide-binding domain"/>
    <property type="match status" value="2"/>
</dbReference>
<dbReference type="InterPro" id="IPR008971">
    <property type="entry name" value="HSP40/DnaJ_pept-bd"/>
</dbReference>
<proteinExistence type="predicted"/>
<dbReference type="PROSITE" id="PS00636">
    <property type="entry name" value="DNAJ_1"/>
    <property type="match status" value="1"/>
</dbReference>
<dbReference type="GO" id="GO:0006457">
    <property type="term" value="P:protein folding"/>
    <property type="evidence" value="ECO:0007669"/>
    <property type="project" value="InterPro"/>
</dbReference>
<dbReference type="InterPro" id="IPR002939">
    <property type="entry name" value="DnaJ_C"/>
</dbReference>
<dbReference type="EMBL" id="DF237010">
    <property type="protein sequence ID" value="GAQ80744.1"/>
    <property type="molecule type" value="Genomic_DNA"/>
</dbReference>
<feature type="chain" id="PRO_5006864947" evidence="2">
    <location>
        <begin position="24"/>
        <end position="347"/>
    </location>
</feature>
<gene>
    <name evidence="4" type="ORF">KFL_000610220</name>
</gene>
<feature type="signal peptide" evidence="2">
    <location>
        <begin position="1"/>
        <end position="23"/>
    </location>
</feature>
<dbReference type="Pfam" id="PF00226">
    <property type="entry name" value="DnaJ"/>
    <property type="match status" value="1"/>
</dbReference>
<dbReference type="Gene3D" id="2.60.260.20">
    <property type="entry name" value="Urease metallochaperone UreE, N-terminal domain"/>
    <property type="match status" value="2"/>
</dbReference>
<dbReference type="InterPro" id="IPR001623">
    <property type="entry name" value="DnaJ_domain"/>
</dbReference>
<evidence type="ECO:0000313" key="4">
    <source>
        <dbReference type="EMBL" id="GAQ80744.1"/>
    </source>
</evidence>
<organism evidence="4 5">
    <name type="scientific">Klebsormidium nitens</name>
    <name type="common">Green alga</name>
    <name type="synonym">Ulothrix nitens</name>
    <dbReference type="NCBI Taxonomy" id="105231"/>
    <lineage>
        <taxon>Eukaryota</taxon>
        <taxon>Viridiplantae</taxon>
        <taxon>Streptophyta</taxon>
        <taxon>Klebsormidiophyceae</taxon>
        <taxon>Klebsormidiales</taxon>
        <taxon>Klebsormidiaceae</taxon>
        <taxon>Klebsormidium</taxon>
    </lineage>
</organism>
<dbReference type="InterPro" id="IPR051736">
    <property type="entry name" value="DnaJ-B11-like"/>
</dbReference>
<feature type="domain" description="J" evidence="3">
    <location>
        <begin position="26"/>
        <end position="90"/>
    </location>
</feature>
<dbReference type="InterPro" id="IPR036869">
    <property type="entry name" value="J_dom_sf"/>
</dbReference>
<evidence type="ECO:0000313" key="5">
    <source>
        <dbReference type="Proteomes" id="UP000054558"/>
    </source>
</evidence>
<dbReference type="SMART" id="SM00271">
    <property type="entry name" value="DnaJ"/>
    <property type="match status" value="1"/>
</dbReference>
<reference evidence="4 5" key="1">
    <citation type="journal article" date="2014" name="Nat. Commun.">
        <title>Klebsormidium flaccidum genome reveals primary factors for plant terrestrial adaptation.</title>
        <authorList>
            <person name="Hori K."/>
            <person name="Maruyama F."/>
            <person name="Fujisawa T."/>
            <person name="Togashi T."/>
            <person name="Yamamoto N."/>
            <person name="Seo M."/>
            <person name="Sato S."/>
            <person name="Yamada T."/>
            <person name="Mori H."/>
            <person name="Tajima N."/>
            <person name="Moriyama T."/>
            <person name="Ikeuchi M."/>
            <person name="Watanabe M."/>
            <person name="Wada H."/>
            <person name="Kobayashi K."/>
            <person name="Saito M."/>
            <person name="Masuda T."/>
            <person name="Sasaki-Sekimoto Y."/>
            <person name="Mashiguchi K."/>
            <person name="Awai K."/>
            <person name="Shimojima M."/>
            <person name="Masuda S."/>
            <person name="Iwai M."/>
            <person name="Nobusawa T."/>
            <person name="Narise T."/>
            <person name="Kondo S."/>
            <person name="Saito H."/>
            <person name="Sato R."/>
            <person name="Murakawa M."/>
            <person name="Ihara Y."/>
            <person name="Oshima-Yamada Y."/>
            <person name="Ohtaka K."/>
            <person name="Satoh M."/>
            <person name="Sonobe K."/>
            <person name="Ishii M."/>
            <person name="Ohtani R."/>
            <person name="Kanamori-Sato M."/>
            <person name="Honoki R."/>
            <person name="Miyazaki D."/>
            <person name="Mochizuki H."/>
            <person name="Umetsu J."/>
            <person name="Higashi K."/>
            <person name="Shibata D."/>
            <person name="Kamiya Y."/>
            <person name="Sato N."/>
            <person name="Nakamura Y."/>
            <person name="Tabata S."/>
            <person name="Ida S."/>
            <person name="Kurokawa K."/>
            <person name="Ohta H."/>
        </authorList>
    </citation>
    <scope>NUCLEOTIDE SEQUENCE [LARGE SCALE GENOMIC DNA]</scope>
    <source>
        <strain evidence="4 5">NIES-2285</strain>
    </source>
</reference>
<dbReference type="CDD" id="cd10747">
    <property type="entry name" value="DnaJ_C"/>
    <property type="match status" value="1"/>
</dbReference>
<dbReference type="PANTHER" id="PTHR44298">
    <property type="entry name" value="DNAJ HOMOLOG SUBFAMILY B MEMBER 11"/>
    <property type="match status" value="1"/>
</dbReference>
<protein>
    <submittedName>
        <fullName evidence="4">DnaJ heat shock family protein</fullName>
    </submittedName>
</protein>
<dbReference type="SUPFAM" id="SSF46565">
    <property type="entry name" value="Chaperone J-domain"/>
    <property type="match status" value="1"/>
</dbReference>
<dbReference type="AlphaFoldDB" id="A0A0U9HII1"/>
<accession>A0A0U9HII1</accession>
<dbReference type="FunFam" id="2.60.260.20:FF:000013">
    <property type="entry name" value="DnaJ subfamily B member 11"/>
    <property type="match status" value="1"/>
</dbReference>
<dbReference type="OrthoDB" id="550424at2759"/>
<dbReference type="CDD" id="cd06257">
    <property type="entry name" value="DnaJ"/>
    <property type="match status" value="1"/>
</dbReference>
<name>A0A0U9HII1_KLENI</name>
<keyword evidence="1 2" id="KW-0732">Signal</keyword>
<evidence type="ECO:0000256" key="1">
    <source>
        <dbReference type="ARBA" id="ARBA00022729"/>
    </source>
</evidence>